<accession>A0AA48FZ78</accession>
<keyword evidence="3" id="KW-1185">Reference proteome</keyword>
<dbReference type="Proteomes" id="UP000830920">
    <property type="component" value="Segment"/>
</dbReference>
<gene>
    <name evidence="2" type="primary">TM</name>
</gene>
<dbReference type="EMBL" id="MG203877">
    <property type="protein sequence ID" value="AYM47533.1"/>
    <property type="molecule type" value="Viral_cRNA"/>
</dbReference>
<feature type="compositionally biased region" description="Basic residues" evidence="1">
    <location>
        <begin position="157"/>
        <end position="171"/>
    </location>
</feature>
<keyword evidence="2" id="KW-0812">Transmembrane</keyword>
<evidence type="ECO:0000256" key="1">
    <source>
        <dbReference type="SAM" id="MobiDB-lite"/>
    </source>
</evidence>
<feature type="region of interest" description="Disordered" evidence="1">
    <location>
        <begin position="134"/>
        <end position="204"/>
    </location>
</feature>
<sequence length="394" mass="45981">MKCSWSPFTIEGERKMNNPELKDYELRANHSIEQIKSIYGDFDDVRENIRELFEKITIYFFENVNKTESMIQLNSYLNNTFENISLIIERNHKAILTKVVRLTIDKIKMRNKLIDLYVKNRNKAIRFNKINKNGSLSTNRAAGNQHNRTISGEGKVKKAKTKKHRSQKNTKRPSLAVTPPPPKRSRRSTEWKEESPNQRFAPFQGIKSLRSAEDLIKILNRERFEGYSSKNRFDPLYTHLNPTKETLESRYADVQNMLLQHMNGSGIGSFYKLGEAKKQLKIQDLARSRLKRMKRFVFIPNLAAYKLPLHDYKSPPNSRDTAKYSSKGHFKIQSKMYESSKVRDELTQRLDQLESMNTKLLSGTDSTDHYISFLRDCYTGTIPGYKLIHCPTKI</sequence>
<protein>
    <submittedName>
        <fullName evidence="2">Transmembrane protein 2</fullName>
    </submittedName>
</protein>
<proteinExistence type="predicted"/>
<reference evidence="2 3" key="1">
    <citation type="submission" date="2017-10" db="EMBL/GenBank/DDBJ databases">
        <title>Whole Genome Sequence of Bat paramyxovirus highlights the Rodentia origin of Morbilli- and Morbilli-Related viruses.</title>
        <authorList>
            <person name="Pascalis H."/>
            <person name="Melade J."/>
            <person name="Piorkowski G."/>
            <person name="Turpin M."/>
            <person name="Temmam S."/>
            <person name="Ghawar W."/>
            <person name="Goodman S.M."/>
            <person name="Mavingui P."/>
            <person name="de Lamballerie X.N."/>
            <person name="Dellagi K."/>
        </authorList>
    </citation>
    <scope>NUCLEOTIDE SEQUENCE [LARGE SCALE GENOMIC DNA]</scope>
    <source>
        <strain evidence="2 3">Bat-PV-16797</strain>
    </source>
</reference>
<evidence type="ECO:0000313" key="3">
    <source>
        <dbReference type="Proteomes" id="UP000830920"/>
    </source>
</evidence>
<feature type="compositionally biased region" description="Basic and acidic residues" evidence="1">
    <location>
        <begin position="187"/>
        <end position="196"/>
    </location>
</feature>
<feature type="compositionally biased region" description="Polar residues" evidence="1">
    <location>
        <begin position="134"/>
        <end position="150"/>
    </location>
</feature>
<evidence type="ECO:0000313" key="2">
    <source>
        <dbReference type="EMBL" id="AYM47533.1"/>
    </source>
</evidence>
<name>A0AA48FZ78_9MONO</name>
<organism evidence="2 3">
    <name type="scientific">bat paramyxovirus 16797</name>
    <dbReference type="NCBI Taxonomy" id="3070194"/>
    <lineage>
        <taxon>Viruses</taxon>
        <taxon>Riboviria</taxon>
        <taxon>Orthornavirae</taxon>
        <taxon>Negarnaviricota</taxon>
        <taxon>Haploviricotina</taxon>
        <taxon>Monjiviricetes</taxon>
        <taxon>Mononegavirales</taxon>
        <taxon>Paramyxoviridae</taxon>
        <taxon>Orthoparamyxovirinae</taxon>
        <taxon>Parajeilongvirus</taxon>
        <taxon>Parajeilongvirus comorosense</taxon>
        <taxon>Jeilongvirus comorosense</taxon>
    </lineage>
</organism>
<keyword evidence="2" id="KW-0472">Membrane</keyword>